<accession>A0ABX0P3P7</accession>
<feature type="transmembrane region" description="Helical" evidence="1">
    <location>
        <begin position="35"/>
        <end position="54"/>
    </location>
</feature>
<evidence type="ECO:0000256" key="1">
    <source>
        <dbReference type="SAM" id="Phobius"/>
    </source>
</evidence>
<evidence type="ECO:0000313" key="4">
    <source>
        <dbReference type="Proteomes" id="UP000609726"/>
    </source>
</evidence>
<dbReference type="EMBL" id="WHJH01000120">
    <property type="protein sequence ID" value="NHZ93925.1"/>
    <property type="molecule type" value="Genomic_DNA"/>
</dbReference>
<feature type="signal peptide" evidence="2">
    <location>
        <begin position="1"/>
        <end position="19"/>
    </location>
</feature>
<evidence type="ECO:0008006" key="5">
    <source>
        <dbReference type="Google" id="ProtNLM"/>
    </source>
</evidence>
<feature type="chain" id="PRO_5046089370" description="Major coat protein" evidence="2">
    <location>
        <begin position="20"/>
        <end position="67"/>
    </location>
</feature>
<reference evidence="3 4" key="1">
    <citation type="submission" date="2019-10" db="EMBL/GenBank/DDBJ databases">
        <title>Taxonomy of Antarctic Massilia spp.: description of Massilia rubra sp. nov., Massilia aquatica sp. nov., Massilia mucilaginosa sp. nov., Massilia frigida sp. nov. isolated from streams, lakes and regoliths.</title>
        <authorList>
            <person name="Holochova P."/>
            <person name="Sedlacek I."/>
            <person name="Kralova S."/>
            <person name="Maslanova I."/>
            <person name="Busse H.-J."/>
            <person name="Stankova E."/>
            <person name="Vrbovska V."/>
            <person name="Kovarovic V."/>
            <person name="Bartak M."/>
            <person name="Svec P."/>
            <person name="Pantucek R."/>
        </authorList>
    </citation>
    <scope>NUCLEOTIDE SEQUENCE [LARGE SCALE GENOMIC DNA]</scope>
    <source>
        <strain evidence="3 4">CCM 8733</strain>
    </source>
</reference>
<evidence type="ECO:0000256" key="2">
    <source>
        <dbReference type="SAM" id="SignalP"/>
    </source>
</evidence>
<gene>
    <name evidence="3" type="ORF">F2P45_33760</name>
</gene>
<name>A0ABX0P3P7_9BURK</name>
<sequence length="67" mass="6474">MQRGLALVGALAVSGSALAVGPDMSGLTSAVDFGTVISAVLAIAGMLALVYVAIKGARIGLAMLKGS</sequence>
<keyword evidence="2" id="KW-0732">Signal</keyword>
<organism evidence="3 4">
    <name type="scientific">Massilia mucilaginosa</name>
    <dbReference type="NCBI Taxonomy" id="2609282"/>
    <lineage>
        <taxon>Bacteria</taxon>
        <taxon>Pseudomonadati</taxon>
        <taxon>Pseudomonadota</taxon>
        <taxon>Betaproteobacteria</taxon>
        <taxon>Burkholderiales</taxon>
        <taxon>Oxalobacteraceae</taxon>
        <taxon>Telluria group</taxon>
        <taxon>Massilia</taxon>
    </lineage>
</organism>
<dbReference type="Proteomes" id="UP000609726">
    <property type="component" value="Unassembled WGS sequence"/>
</dbReference>
<proteinExistence type="predicted"/>
<keyword evidence="1" id="KW-1133">Transmembrane helix</keyword>
<keyword evidence="4" id="KW-1185">Reference proteome</keyword>
<keyword evidence="1" id="KW-0472">Membrane</keyword>
<keyword evidence="1" id="KW-0812">Transmembrane</keyword>
<comment type="caution">
    <text evidence="3">The sequence shown here is derived from an EMBL/GenBank/DDBJ whole genome shotgun (WGS) entry which is preliminary data.</text>
</comment>
<evidence type="ECO:0000313" key="3">
    <source>
        <dbReference type="EMBL" id="NHZ93925.1"/>
    </source>
</evidence>
<protein>
    <recommendedName>
        <fullName evidence="5">Major coat protein</fullName>
    </recommendedName>
</protein>